<reference evidence="2 3" key="1">
    <citation type="submission" date="2011-11" db="EMBL/GenBank/DDBJ databases">
        <title>The Noncontiguous Finished sequence of Saccharomonospora cyanea NA-134.</title>
        <authorList>
            <consortium name="US DOE Joint Genome Institute"/>
            <person name="Lucas S."/>
            <person name="Han J."/>
            <person name="Lapidus A."/>
            <person name="Cheng J.-F."/>
            <person name="Goodwin L."/>
            <person name="Pitluck S."/>
            <person name="Peters L."/>
            <person name="Ovchinnikova G."/>
            <person name="Lu M."/>
            <person name="Detter J.C."/>
            <person name="Han C."/>
            <person name="Tapia R."/>
            <person name="Land M."/>
            <person name="Hauser L."/>
            <person name="Kyrpides N."/>
            <person name="Ivanova N."/>
            <person name="Pagani I."/>
            <person name="Brambilla E.-M."/>
            <person name="Klenk H.-P."/>
            <person name="Woyke T."/>
        </authorList>
    </citation>
    <scope>NUCLEOTIDE SEQUENCE [LARGE SCALE GENOMIC DNA]</scope>
    <source>
        <strain evidence="2 3">NA-134</strain>
    </source>
</reference>
<dbReference type="EMBL" id="CM001440">
    <property type="protein sequence ID" value="EHR61584.1"/>
    <property type="molecule type" value="Genomic_DNA"/>
</dbReference>
<dbReference type="RefSeq" id="WP_005456839.1">
    <property type="nucleotide sequence ID" value="NZ_CM001440.1"/>
</dbReference>
<protein>
    <submittedName>
        <fullName evidence="2">Phosphotransferase family protein</fullName>
    </submittedName>
</protein>
<keyword evidence="3" id="KW-1185">Reference proteome</keyword>
<name>H5XGP1_9PSEU</name>
<keyword evidence="2" id="KW-0808">Transferase</keyword>
<dbReference type="AlphaFoldDB" id="H5XGP1"/>
<dbReference type="SUPFAM" id="SSF56112">
    <property type="entry name" value="Protein kinase-like (PK-like)"/>
    <property type="match status" value="1"/>
</dbReference>
<dbReference type="Proteomes" id="UP000002791">
    <property type="component" value="Chromosome"/>
</dbReference>
<feature type="domain" description="Aminoglycoside phosphotransferase" evidence="1">
    <location>
        <begin position="38"/>
        <end position="231"/>
    </location>
</feature>
<evidence type="ECO:0000259" key="1">
    <source>
        <dbReference type="Pfam" id="PF01636"/>
    </source>
</evidence>
<dbReference type="OrthoDB" id="4524722at2"/>
<dbReference type="HOGENOM" id="CLU_952782_0_0_11"/>
<evidence type="ECO:0000313" key="2">
    <source>
        <dbReference type="EMBL" id="EHR61584.1"/>
    </source>
</evidence>
<dbReference type="Gene3D" id="3.90.1200.10">
    <property type="match status" value="1"/>
</dbReference>
<dbReference type="InterPro" id="IPR011009">
    <property type="entry name" value="Kinase-like_dom_sf"/>
</dbReference>
<sequence length="292" mass="31983">MDGVPEPTNPDLGGTVVEKVLRVTDKSCLALGHRGGNPVVVKTLRTDAEPWVSTFAEEIRLYLVFTENPPPVRIPALVHTDGRCSLVLERIDGDPVSTRRYAPRSLPPPLVESAVDTVSVFARWTPPSGVLRTVFDYPARIAKYHGLGFLDDSDHAALHRLLAEVSRDGMPWQPNHGDPIPPNLLIPRDGGCVLVDFEFTGLYLPGLDLALLHTVLATTPGASARVERIAEQAGIEVPFLLNRALVLARERRLDAETPDGRRQHARSALLSRLWEECRSRLHGDTGFPSSAG</sequence>
<gene>
    <name evidence="2" type="ORF">SaccyDRAFT_2738</name>
</gene>
<dbReference type="STRING" id="882082.SaccyDRAFT_2738"/>
<dbReference type="InterPro" id="IPR002575">
    <property type="entry name" value="Aminoglycoside_PTrfase"/>
</dbReference>
<evidence type="ECO:0000313" key="3">
    <source>
        <dbReference type="Proteomes" id="UP000002791"/>
    </source>
</evidence>
<dbReference type="GO" id="GO:0016740">
    <property type="term" value="F:transferase activity"/>
    <property type="evidence" value="ECO:0007669"/>
    <property type="project" value="UniProtKB-KW"/>
</dbReference>
<accession>H5XGP1</accession>
<proteinExistence type="predicted"/>
<dbReference type="Pfam" id="PF01636">
    <property type="entry name" value="APH"/>
    <property type="match status" value="1"/>
</dbReference>
<dbReference type="eggNOG" id="COG0510">
    <property type="taxonomic scope" value="Bacteria"/>
</dbReference>
<organism evidence="2 3">
    <name type="scientific">Saccharomonospora cyanea NA-134</name>
    <dbReference type="NCBI Taxonomy" id="882082"/>
    <lineage>
        <taxon>Bacteria</taxon>
        <taxon>Bacillati</taxon>
        <taxon>Actinomycetota</taxon>
        <taxon>Actinomycetes</taxon>
        <taxon>Pseudonocardiales</taxon>
        <taxon>Pseudonocardiaceae</taxon>
        <taxon>Saccharomonospora</taxon>
    </lineage>
</organism>